<name>A0A1M5EXR7_9ACTN</name>
<keyword evidence="4" id="KW-1185">Reference proteome</keyword>
<proteinExistence type="predicted"/>
<evidence type="ECO:0000313" key="3">
    <source>
        <dbReference type="EMBL" id="SHF84029.1"/>
    </source>
</evidence>
<organism evidence="3 4">
    <name type="scientific">Geodermatophilus nigrescens</name>
    <dbReference type="NCBI Taxonomy" id="1070870"/>
    <lineage>
        <taxon>Bacteria</taxon>
        <taxon>Bacillati</taxon>
        <taxon>Actinomycetota</taxon>
        <taxon>Actinomycetes</taxon>
        <taxon>Geodermatophilales</taxon>
        <taxon>Geodermatophilaceae</taxon>
        <taxon>Geodermatophilus</taxon>
    </lineage>
</organism>
<dbReference type="Proteomes" id="UP000184471">
    <property type="component" value="Unassembled WGS sequence"/>
</dbReference>
<accession>A0A1M5EXR7</accession>
<dbReference type="EMBL" id="FQVX01000001">
    <property type="protein sequence ID" value="SHF84029.1"/>
    <property type="molecule type" value="Genomic_DNA"/>
</dbReference>
<evidence type="ECO:0000256" key="1">
    <source>
        <dbReference type="SAM" id="MobiDB-lite"/>
    </source>
</evidence>
<protein>
    <submittedName>
        <fullName evidence="3">Uncharacterized protein</fullName>
    </submittedName>
</protein>
<reference evidence="3 4" key="1">
    <citation type="submission" date="2016-11" db="EMBL/GenBank/DDBJ databases">
        <authorList>
            <person name="Jaros S."/>
            <person name="Januszkiewicz K."/>
            <person name="Wedrychowicz H."/>
        </authorList>
    </citation>
    <scope>NUCLEOTIDE SEQUENCE [LARGE SCALE GENOMIC DNA]</scope>
    <source>
        <strain evidence="3 4">DSM 45408</strain>
    </source>
</reference>
<evidence type="ECO:0000256" key="2">
    <source>
        <dbReference type="SAM" id="Phobius"/>
    </source>
</evidence>
<keyword evidence="2" id="KW-0472">Membrane</keyword>
<evidence type="ECO:0000313" key="4">
    <source>
        <dbReference type="Proteomes" id="UP000184471"/>
    </source>
</evidence>
<feature type="transmembrane region" description="Helical" evidence="2">
    <location>
        <begin position="105"/>
        <end position="123"/>
    </location>
</feature>
<dbReference type="AlphaFoldDB" id="A0A1M5EXR7"/>
<dbReference type="STRING" id="1070870.SAMN05444351_0985"/>
<sequence length="150" mass="16007">MPVTGTLHGPGDEAGRRAGPRTEHLLFAVLTVAWLVATAWHGLQWLGEVVDHAVPDWTIGGGERPTGWAERSEAQRHARLATVWGTVLPWIGLAVALVRRRGLSATVFGGGVLLCLVLGLGMHDAVTPDPPEPEPPRGCVEWSGYPSDCP</sequence>
<feature type="region of interest" description="Disordered" evidence="1">
    <location>
        <begin position="127"/>
        <end position="150"/>
    </location>
</feature>
<dbReference type="RefSeq" id="WP_073418916.1">
    <property type="nucleotide sequence ID" value="NZ_FQVX01000001.1"/>
</dbReference>
<feature type="transmembrane region" description="Helical" evidence="2">
    <location>
        <begin position="78"/>
        <end position="98"/>
    </location>
</feature>
<feature type="transmembrane region" description="Helical" evidence="2">
    <location>
        <begin position="25"/>
        <end position="43"/>
    </location>
</feature>
<keyword evidence="2" id="KW-1133">Transmembrane helix</keyword>
<keyword evidence="2" id="KW-0812">Transmembrane</keyword>
<gene>
    <name evidence="3" type="ORF">SAMN05444351_0985</name>
</gene>